<organism evidence="2 3">
    <name type="scientific">Maioricimonas rarisocia</name>
    <dbReference type="NCBI Taxonomy" id="2528026"/>
    <lineage>
        <taxon>Bacteria</taxon>
        <taxon>Pseudomonadati</taxon>
        <taxon>Planctomycetota</taxon>
        <taxon>Planctomycetia</taxon>
        <taxon>Planctomycetales</taxon>
        <taxon>Planctomycetaceae</taxon>
        <taxon>Maioricimonas</taxon>
    </lineage>
</organism>
<protein>
    <submittedName>
        <fullName evidence="2">Oxoglutarate dehydrogenase inhibitor</fullName>
    </submittedName>
</protein>
<proteinExistence type="predicted"/>
<dbReference type="EMBL" id="CP036275">
    <property type="protein sequence ID" value="QDU40363.1"/>
    <property type="molecule type" value="Genomic_DNA"/>
</dbReference>
<accession>A0A517ZCZ0</accession>
<dbReference type="Gene3D" id="2.60.200.20">
    <property type="match status" value="1"/>
</dbReference>
<dbReference type="Pfam" id="PF00498">
    <property type="entry name" value="FHA"/>
    <property type="match status" value="1"/>
</dbReference>
<dbReference type="SMART" id="SM00240">
    <property type="entry name" value="FHA"/>
    <property type="match status" value="1"/>
</dbReference>
<gene>
    <name evidence="2" type="primary">odhI</name>
    <name evidence="2" type="ORF">Mal4_47190</name>
</gene>
<sequence>MVTVTFQVLDGLERGQVFANLPTPITIGREEDNDIRLNDERVSRFHAKVQAHSGQVILTDLESTNGTRVNGHPVKMRVLQPGDQILIGRCLLVFGHPDELTNDEDSTSSRLSAHANLGDRTVSLDKQDVEFGTGGSDWDGPPFDLVEELFPNGPPSLPNGLNALQSAQLSDVVAYAHSRLMRVLLAGREEFASDSDGSICLSKATWQQLQRLELHLSQYLEQISDPPAE</sequence>
<dbReference type="InterPro" id="IPR008984">
    <property type="entry name" value="SMAD_FHA_dom_sf"/>
</dbReference>
<evidence type="ECO:0000259" key="1">
    <source>
        <dbReference type="PROSITE" id="PS50006"/>
    </source>
</evidence>
<evidence type="ECO:0000313" key="3">
    <source>
        <dbReference type="Proteomes" id="UP000320496"/>
    </source>
</evidence>
<dbReference type="CDD" id="cd00060">
    <property type="entry name" value="FHA"/>
    <property type="match status" value="1"/>
</dbReference>
<name>A0A517ZCZ0_9PLAN</name>
<dbReference type="PANTHER" id="PTHR23308">
    <property type="entry name" value="NUCLEAR INHIBITOR OF PROTEIN PHOSPHATASE-1"/>
    <property type="match status" value="1"/>
</dbReference>
<evidence type="ECO:0000313" key="2">
    <source>
        <dbReference type="EMBL" id="QDU40363.1"/>
    </source>
</evidence>
<keyword evidence="3" id="KW-1185">Reference proteome</keyword>
<feature type="domain" description="FHA" evidence="1">
    <location>
        <begin position="25"/>
        <end position="74"/>
    </location>
</feature>
<dbReference type="AlphaFoldDB" id="A0A517ZCZ0"/>
<dbReference type="Proteomes" id="UP000320496">
    <property type="component" value="Chromosome"/>
</dbReference>
<dbReference type="PROSITE" id="PS50006">
    <property type="entry name" value="FHA_DOMAIN"/>
    <property type="match status" value="1"/>
</dbReference>
<dbReference type="InterPro" id="IPR000253">
    <property type="entry name" value="FHA_dom"/>
</dbReference>
<dbReference type="KEGG" id="mri:Mal4_47190"/>
<dbReference type="SUPFAM" id="SSF49879">
    <property type="entry name" value="SMAD/FHA domain"/>
    <property type="match status" value="1"/>
</dbReference>
<dbReference type="InterPro" id="IPR050923">
    <property type="entry name" value="Cell_Proc_Reg/RNA_Proc"/>
</dbReference>
<reference evidence="2 3" key="1">
    <citation type="submission" date="2019-02" db="EMBL/GenBank/DDBJ databases">
        <title>Deep-cultivation of Planctomycetes and their phenomic and genomic characterization uncovers novel biology.</title>
        <authorList>
            <person name="Wiegand S."/>
            <person name="Jogler M."/>
            <person name="Boedeker C."/>
            <person name="Pinto D."/>
            <person name="Vollmers J."/>
            <person name="Rivas-Marin E."/>
            <person name="Kohn T."/>
            <person name="Peeters S.H."/>
            <person name="Heuer A."/>
            <person name="Rast P."/>
            <person name="Oberbeckmann S."/>
            <person name="Bunk B."/>
            <person name="Jeske O."/>
            <person name="Meyerdierks A."/>
            <person name="Storesund J.E."/>
            <person name="Kallscheuer N."/>
            <person name="Luecker S."/>
            <person name="Lage O.M."/>
            <person name="Pohl T."/>
            <person name="Merkel B.J."/>
            <person name="Hornburger P."/>
            <person name="Mueller R.-W."/>
            <person name="Bruemmer F."/>
            <person name="Labrenz M."/>
            <person name="Spormann A.M."/>
            <person name="Op den Camp H."/>
            <person name="Overmann J."/>
            <person name="Amann R."/>
            <person name="Jetten M.S.M."/>
            <person name="Mascher T."/>
            <person name="Medema M.H."/>
            <person name="Devos D.P."/>
            <person name="Kaster A.-K."/>
            <person name="Ovreas L."/>
            <person name="Rohde M."/>
            <person name="Galperin M.Y."/>
            <person name="Jogler C."/>
        </authorList>
    </citation>
    <scope>NUCLEOTIDE SEQUENCE [LARGE SCALE GENOMIC DNA]</scope>
    <source>
        <strain evidence="2 3">Mal4</strain>
    </source>
</reference>
<dbReference type="OrthoDB" id="9816434at2"/>